<organism evidence="3 4">
    <name type="scientific">Pinctada imbricata</name>
    <name type="common">Atlantic pearl-oyster</name>
    <name type="synonym">Pinctada martensii</name>
    <dbReference type="NCBI Taxonomy" id="66713"/>
    <lineage>
        <taxon>Eukaryota</taxon>
        <taxon>Metazoa</taxon>
        <taxon>Spiralia</taxon>
        <taxon>Lophotrochozoa</taxon>
        <taxon>Mollusca</taxon>
        <taxon>Bivalvia</taxon>
        <taxon>Autobranchia</taxon>
        <taxon>Pteriomorphia</taxon>
        <taxon>Pterioida</taxon>
        <taxon>Pterioidea</taxon>
        <taxon>Pteriidae</taxon>
        <taxon>Pinctada</taxon>
    </lineage>
</organism>
<dbReference type="InterPro" id="IPR016187">
    <property type="entry name" value="CTDL_fold"/>
</dbReference>
<keyword evidence="1" id="KW-1015">Disulfide bond</keyword>
<proteinExistence type="predicted"/>
<dbReference type="CDD" id="cd00037">
    <property type="entry name" value="CLECT"/>
    <property type="match status" value="1"/>
</dbReference>
<dbReference type="InterPro" id="IPR001304">
    <property type="entry name" value="C-type_lectin-like"/>
</dbReference>
<dbReference type="Pfam" id="PF00059">
    <property type="entry name" value="Lectin_C"/>
    <property type="match status" value="1"/>
</dbReference>
<accession>A0AA89BSG4</accession>
<comment type="caution">
    <text evidence="3">The sequence shown here is derived from an EMBL/GenBank/DDBJ whole genome shotgun (WGS) entry which is preliminary data.</text>
</comment>
<dbReference type="InterPro" id="IPR016186">
    <property type="entry name" value="C-type_lectin-like/link_sf"/>
</dbReference>
<reference evidence="3" key="1">
    <citation type="submission" date="2019-08" db="EMBL/GenBank/DDBJ databases">
        <title>The improved chromosome-level genome for the pearl oyster Pinctada fucata martensii using PacBio sequencing and Hi-C.</title>
        <authorList>
            <person name="Zheng Z."/>
        </authorList>
    </citation>
    <scope>NUCLEOTIDE SEQUENCE</scope>
    <source>
        <strain evidence="3">ZZ-2019</strain>
        <tissue evidence="3">Adductor muscle</tissue>
    </source>
</reference>
<sequence>MCEIHGGSLAHIVTSEEQLFVDGLIANFKLAHNFWLGGSDWGKESEWVWEPEGVSLNYTNWYRGRPDNGGHNEHCLLLERHYHGSWDDRDCHAAYHYICETA</sequence>
<evidence type="ECO:0000313" key="4">
    <source>
        <dbReference type="Proteomes" id="UP001186944"/>
    </source>
</evidence>
<evidence type="ECO:0000256" key="1">
    <source>
        <dbReference type="ARBA" id="ARBA00023157"/>
    </source>
</evidence>
<dbReference type="EMBL" id="VSWD01000009">
    <property type="protein sequence ID" value="KAK3093909.1"/>
    <property type="molecule type" value="Genomic_DNA"/>
</dbReference>
<dbReference type="PROSITE" id="PS50041">
    <property type="entry name" value="C_TYPE_LECTIN_2"/>
    <property type="match status" value="1"/>
</dbReference>
<dbReference type="PANTHER" id="PTHR22803">
    <property type="entry name" value="MANNOSE, PHOSPHOLIPASE, LECTIN RECEPTOR RELATED"/>
    <property type="match status" value="1"/>
</dbReference>
<dbReference type="AlphaFoldDB" id="A0AA89BSG4"/>
<evidence type="ECO:0000313" key="3">
    <source>
        <dbReference type="EMBL" id="KAK3093909.1"/>
    </source>
</evidence>
<dbReference type="SMART" id="SM00034">
    <property type="entry name" value="CLECT"/>
    <property type="match status" value="1"/>
</dbReference>
<protein>
    <recommendedName>
        <fullName evidence="2">C-type lectin domain-containing protein</fullName>
    </recommendedName>
</protein>
<dbReference type="Gene3D" id="3.10.100.10">
    <property type="entry name" value="Mannose-Binding Protein A, subunit A"/>
    <property type="match status" value="1"/>
</dbReference>
<name>A0AA89BSG4_PINIB</name>
<dbReference type="SUPFAM" id="SSF56436">
    <property type="entry name" value="C-type lectin-like"/>
    <property type="match status" value="1"/>
</dbReference>
<dbReference type="InterPro" id="IPR018378">
    <property type="entry name" value="C-type_lectin_CS"/>
</dbReference>
<feature type="domain" description="C-type lectin" evidence="2">
    <location>
        <begin position="1"/>
        <end position="100"/>
    </location>
</feature>
<gene>
    <name evidence="3" type="ORF">FSP39_021683</name>
</gene>
<dbReference type="Proteomes" id="UP001186944">
    <property type="component" value="Unassembled WGS sequence"/>
</dbReference>
<keyword evidence="4" id="KW-1185">Reference proteome</keyword>
<dbReference type="InterPro" id="IPR050111">
    <property type="entry name" value="C-type_lectin/snaclec_domain"/>
</dbReference>
<dbReference type="PROSITE" id="PS00615">
    <property type="entry name" value="C_TYPE_LECTIN_1"/>
    <property type="match status" value="1"/>
</dbReference>
<evidence type="ECO:0000259" key="2">
    <source>
        <dbReference type="PROSITE" id="PS50041"/>
    </source>
</evidence>